<keyword evidence="2" id="KW-0472">Membrane</keyword>
<protein>
    <submittedName>
        <fullName evidence="4">Putative Predicted membrane protein</fullName>
    </submittedName>
</protein>
<dbReference type="PANTHER" id="PTHR34473">
    <property type="entry name" value="UPF0699 TRANSMEMBRANE PROTEIN YDBS"/>
    <property type="match status" value="1"/>
</dbReference>
<dbReference type="EMBL" id="CAJC01000161">
    <property type="protein sequence ID" value="CCI53872.1"/>
    <property type="molecule type" value="Genomic_DNA"/>
</dbReference>
<keyword evidence="2" id="KW-0812">Transmembrane</keyword>
<feature type="compositionally biased region" description="Low complexity" evidence="1">
    <location>
        <begin position="164"/>
        <end position="179"/>
    </location>
</feature>
<reference evidence="4 5" key="1">
    <citation type="journal article" date="2013" name="ISME J.">
        <title>A metabolic model for members of the genus Tetrasphaera involved in enhanced biological phosphorus removal.</title>
        <authorList>
            <person name="Kristiansen R."/>
            <person name="Nguyen H.T.T."/>
            <person name="Saunders A.M."/>
            <person name="Nielsen J.L."/>
            <person name="Wimmer R."/>
            <person name="Le V.Q."/>
            <person name="McIlroy S.J."/>
            <person name="Petrovski S."/>
            <person name="Seviour R.J."/>
            <person name="Calteau A."/>
            <person name="Nielsen K.L."/>
            <person name="Nielsen P.H."/>
        </authorList>
    </citation>
    <scope>NUCLEOTIDE SEQUENCE [LARGE SCALE GENOMIC DNA]</scope>
    <source>
        <strain evidence="4 5">Ben 74</strain>
    </source>
</reference>
<evidence type="ECO:0000259" key="3">
    <source>
        <dbReference type="Pfam" id="PF03703"/>
    </source>
</evidence>
<accession>A0A077MF99</accession>
<dbReference type="InterPro" id="IPR005182">
    <property type="entry name" value="YdbS-like_PH"/>
</dbReference>
<feature type="region of interest" description="Disordered" evidence="1">
    <location>
        <begin position="475"/>
        <end position="510"/>
    </location>
</feature>
<feature type="domain" description="YdbS-like PH" evidence="3">
    <location>
        <begin position="75"/>
        <end position="154"/>
    </location>
</feature>
<evidence type="ECO:0000256" key="2">
    <source>
        <dbReference type="SAM" id="Phobius"/>
    </source>
</evidence>
<evidence type="ECO:0000313" key="4">
    <source>
        <dbReference type="EMBL" id="CCI53872.1"/>
    </source>
</evidence>
<dbReference type="STRING" id="1193518.BN13_50041"/>
<proteinExistence type="predicted"/>
<keyword evidence="2" id="KW-1133">Transmembrane helix</keyword>
<dbReference type="OrthoDB" id="3190163at2"/>
<organism evidence="4 5">
    <name type="scientific">Nostocoides jenkinsii Ben 74</name>
    <dbReference type="NCBI Taxonomy" id="1193518"/>
    <lineage>
        <taxon>Bacteria</taxon>
        <taxon>Bacillati</taxon>
        <taxon>Actinomycetota</taxon>
        <taxon>Actinomycetes</taxon>
        <taxon>Micrococcales</taxon>
        <taxon>Intrasporangiaceae</taxon>
        <taxon>Nostocoides</taxon>
    </lineage>
</organism>
<feature type="transmembrane region" description="Helical" evidence="2">
    <location>
        <begin position="53"/>
        <end position="73"/>
    </location>
</feature>
<feature type="region of interest" description="Disordered" evidence="1">
    <location>
        <begin position="157"/>
        <end position="184"/>
    </location>
</feature>
<evidence type="ECO:0000256" key="1">
    <source>
        <dbReference type="SAM" id="MobiDB-lite"/>
    </source>
</evidence>
<dbReference type="RefSeq" id="WP_157038379.1">
    <property type="nucleotide sequence ID" value="NZ_HF571038.1"/>
</dbReference>
<dbReference type="InterPro" id="IPR014529">
    <property type="entry name" value="UCP026631"/>
</dbReference>
<feature type="domain" description="YdbS-like PH" evidence="3">
    <location>
        <begin position="269"/>
        <end position="328"/>
    </location>
</feature>
<dbReference type="Pfam" id="PF03703">
    <property type="entry name" value="bPH_2"/>
    <property type="match status" value="3"/>
</dbReference>
<dbReference type="AlphaFoldDB" id="A0A077MF99"/>
<keyword evidence="5" id="KW-1185">Reference proteome</keyword>
<evidence type="ECO:0000313" key="5">
    <source>
        <dbReference type="Proteomes" id="UP000035720"/>
    </source>
</evidence>
<gene>
    <name evidence="4" type="ORF">BN13_50041</name>
</gene>
<dbReference type="PANTHER" id="PTHR34473:SF2">
    <property type="entry name" value="UPF0699 TRANSMEMBRANE PROTEIN YDBT"/>
    <property type="match status" value="1"/>
</dbReference>
<dbReference type="Proteomes" id="UP000035720">
    <property type="component" value="Unassembled WGS sequence"/>
</dbReference>
<sequence length="510" mass="54796">MSDFHEGVWTKFHPLTPILRGGVMAVAAVGYVVSQQVDRIFGSDGADPTGGHWLLAAAGLAVVLVLGVVAAWISWQAASFRLSPTNVELRSGVVRKQHRQVRYDRIQAVDITRPLLARIFGLSAVKIEAAGGSDSSVTLSFLADGLAQHVRETIIGRTHDSRSSHPASAPAVSARSTSPDGALVSSPVESEEFHVEAAPARPIPEALIARIPAARVWAATAMSANAVFVILAVPAVIVAFITGNLAWLTFLGPLFLGAGGSLLGRLTGWMNFEVHGSPDVIRVRHGLTEVRARTVPIQRIQAVEVSQPLLWRPLAWWRIRVNVAGVEQEENTNTDALIPVGSQEEVVRILTVLGPTWPLPDVLAAMTAEETGPGMVGLPRSARWLDPLSWRRRGYAVTDTAVVIRTGRFTRAAVVVPHARIQSSQVQQGPIERRLDLASVAFHSTLGPVLPSVDHLSTEQARTLLNEQIQRSSRARAHEFGIPAPSLPRAGVGALRSQEDGSSDEFAPGR</sequence>
<comment type="caution">
    <text evidence="4">The sequence shown here is derived from an EMBL/GenBank/DDBJ whole genome shotgun (WGS) entry which is preliminary data.</text>
</comment>
<name>A0A077MF99_9MICO</name>
<feature type="domain" description="YdbS-like PH" evidence="3">
    <location>
        <begin position="390"/>
        <end position="466"/>
    </location>
</feature>
<feature type="transmembrane region" description="Helical" evidence="2">
    <location>
        <begin position="216"/>
        <end position="241"/>
    </location>
</feature>
<dbReference type="PIRSF" id="PIRSF026631">
    <property type="entry name" value="UCP026631"/>
    <property type="match status" value="1"/>
</dbReference>